<accession>A0A6J7HVG7</accession>
<proteinExistence type="predicted"/>
<reference evidence="4" key="1">
    <citation type="submission" date="2020-05" db="EMBL/GenBank/DDBJ databases">
        <authorList>
            <person name="Chiriac C."/>
            <person name="Salcher M."/>
            <person name="Ghai R."/>
            <person name="Kavagutti S V."/>
        </authorList>
    </citation>
    <scope>NUCLEOTIDE SEQUENCE</scope>
</reference>
<name>A0A6J7HVG7_9ZZZZ</name>
<feature type="region of interest" description="Disordered" evidence="1">
    <location>
        <begin position="142"/>
        <end position="161"/>
    </location>
</feature>
<feature type="transmembrane region" description="Helical" evidence="2">
    <location>
        <begin position="104"/>
        <end position="122"/>
    </location>
</feature>
<dbReference type="InterPro" id="IPR025328">
    <property type="entry name" value="DUF4234"/>
</dbReference>
<protein>
    <submittedName>
        <fullName evidence="4">Unannotated protein</fullName>
    </submittedName>
</protein>
<feature type="transmembrane region" description="Helical" evidence="2">
    <location>
        <begin position="65"/>
        <end position="84"/>
    </location>
</feature>
<dbReference type="Pfam" id="PF14018">
    <property type="entry name" value="DUF4234"/>
    <property type="match status" value="1"/>
</dbReference>
<feature type="domain" description="DUF4234" evidence="3">
    <location>
        <begin position="18"/>
        <end position="90"/>
    </location>
</feature>
<evidence type="ECO:0000256" key="1">
    <source>
        <dbReference type="SAM" id="MobiDB-lite"/>
    </source>
</evidence>
<dbReference type="EMBL" id="CAFBMX010000002">
    <property type="protein sequence ID" value="CAB4920695.1"/>
    <property type="molecule type" value="Genomic_DNA"/>
</dbReference>
<evidence type="ECO:0000259" key="3">
    <source>
        <dbReference type="Pfam" id="PF14018"/>
    </source>
</evidence>
<keyword evidence="2" id="KW-1133">Transmembrane helix</keyword>
<sequence>MAAVLPIAGTGATAKVRNPLGVIGLTFITFGIYYWVWYYKVNREMKDLGAAHNNEECGTSPGTSLLAVTFGAFIIVPPFVSIFRSFKRLNASSQVTGAGDGFDAGLGLLLWLFISPVAMYIFQMNLNKVWLAQNASPAPAIGSAPEAPAAPAPVASDNAVE</sequence>
<organism evidence="4">
    <name type="scientific">freshwater metagenome</name>
    <dbReference type="NCBI Taxonomy" id="449393"/>
    <lineage>
        <taxon>unclassified sequences</taxon>
        <taxon>metagenomes</taxon>
        <taxon>ecological metagenomes</taxon>
    </lineage>
</organism>
<dbReference type="AlphaFoldDB" id="A0A6J7HVG7"/>
<gene>
    <name evidence="4" type="ORF">UFOPK3674_00531</name>
</gene>
<keyword evidence="2" id="KW-0472">Membrane</keyword>
<feature type="transmembrane region" description="Helical" evidence="2">
    <location>
        <begin position="20"/>
        <end position="39"/>
    </location>
</feature>
<evidence type="ECO:0000256" key="2">
    <source>
        <dbReference type="SAM" id="Phobius"/>
    </source>
</evidence>
<evidence type="ECO:0000313" key="4">
    <source>
        <dbReference type="EMBL" id="CAB4920695.1"/>
    </source>
</evidence>
<keyword evidence="2" id="KW-0812">Transmembrane</keyword>